<dbReference type="PROSITE" id="PS50847">
    <property type="entry name" value="GRAM_POS_ANCHORING"/>
    <property type="match status" value="1"/>
</dbReference>
<gene>
    <name evidence="9" type="ORF">GF867_00410</name>
</gene>
<sequence length="723" mass="79204">MKLKKLLLVSASALALGAVNTNAIWLGDALGTTPAIVHAQELTADEATLVTEIKNMVAGLEPVNLEQLLNVKDEDLLLYYSDALETSANSDELYKAIYDDLAANYPELSLLIGEQYDAYRRAAEAIAAASSYTFSDLNMALPSTTLALYQAEFNANGEDVDATVAAILPEIETAVKEYIERREQREAEAAESAEESSQEAAEESTADSTETDSSSEEEETSEETVEESSEEATSEVPVEENSEEESTEEDSTEVIESSEDVILSDLDKMKASLVEYSFLTEPGLTYFDEATLNTYLPVAVANNFSAESALAIQDMLVSERPDLFIEEQIQGVADKIRAAAVAETPMLQAQAAEIPNAALLSYDKVINTSDNGVEYIFNRSTEDYPEVFADEANRFRTALNESYGLNEEDLAAVPDVTLLWEEYYSYLQAGGAEDLEELAAVMQAKYEVSTDDESSEAESESDSEDEATELDSFKEALVSQTDLTNEQVAALGDETLQSVLDTFGFDVTDLTEGNVNGFRRMLITYYPDNFTDEQVNSVANLLRESSVSATPMTMDIANQIPSGDFLTWSRESIDTGGNDITYPFQRALETYPDLFRDLVIQAKSDLVGNTALTQAQVDQMQFVHLLFANFSAEGEVDYSAAEQYLRDLYPEVFESETSTDESSETSSESESTSVSVSKSTDVESENQETLPNTGETNAWWIGGVAVLLIGVAGYLIYRGRKAN</sequence>
<feature type="transmembrane region" description="Helical" evidence="6">
    <location>
        <begin position="698"/>
        <end position="717"/>
    </location>
</feature>
<dbReference type="RefSeq" id="WP_153831149.1">
    <property type="nucleotide sequence ID" value="NZ_WJQT01000001.1"/>
</dbReference>
<keyword evidence="3 7" id="KW-0732">Signal</keyword>
<evidence type="ECO:0000256" key="7">
    <source>
        <dbReference type="SAM" id="SignalP"/>
    </source>
</evidence>
<feature type="signal peptide" evidence="7">
    <location>
        <begin position="1"/>
        <end position="23"/>
    </location>
</feature>
<dbReference type="InterPro" id="IPR019931">
    <property type="entry name" value="LPXTG_anchor"/>
</dbReference>
<evidence type="ECO:0000313" key="10">
    <source>
        <dbReference type="Proteomes" id="UP000440066"/>
    </source>
</evidence>
<feature type="region of interest" description="Disordered" evidence="5">
    <location>
        <begin position="655"/>
        <end position="693"/>
    </location>
</feature>
<reference evidence="9 10" key="1">
    <citation type="submission" date="2019-11" db="EMBL/GenBank/DDBJ databases">
        <title>Characterisation of Fundicoccus ignavus gen. nov. sp. nov., a novel genus of the family Aerococcaceae from bulk tank milk.</title>
        <authorList>
            <person name="Siebert A."/>
            <person name="Huptas C."/>
            <person name="Wenning M."/>
            <person name="Scherer S."/>
            <person name="Doll E.V."/>
        </authorList>
    </citation>
    <scope>NUCLEOTIDE SEQUENCE [LARGE SCALE GENOMIC DNA]</scope>
    <source>
        <strain evidence="9 10">DSM 109652</strain>
    </source>
</reference>
<keyword evidence="6" id="KW-0812">Transmembrane</keyword>
<keyword evidence="4" id="KW-0572">Peptidoglycan-anchor</keyword>
<evidence type="ECO:0000259" key="8">
    <source>
        <dbReference type="PROSITE" id="PS50847"/>
    </source>
</evidence>
<evidence type="ECO:0000313" key="9">
    <source>
        <dbReference type="EMBL" id="MRJ46036.1"/>
    </source>
</evidence>
<evidence type="ECO:0000256" key="4">
    <source>
        <dbReference type="ARBA" id="ARBA00023088"/>
    </source>
</evidence>
<name>A0A844C4R0_9LACT</name>
<comment type="caution">
    <text evidence="9">The sequence shown here is derived from an EMBL/GenBank/DDBJ whole genome shotgun (WGS) entry which is preliminary data.</text>
</comment>
<protein>
    <submittedName>
        <fullName evidence="9">LPXTG cell wall anchor domain-containing protein</fullName>
    </submittedName>
</protein>
<keyword evidence="6" id="KW-0472">Membrane</keyword>
<evidence type="ECO:0000256" key="6">
    <source>
        <dbReference type="SAM" id="Phobius"/>
    </source>
</evidence>
<evidence type="ECO:0000256" key="5">
    <source>
        <dbReference type="SAM" id="MobiDB-lite"/>
    </source>
</evidence>
<evidence type="ECO:0000256" key="3">
    <source>
        <dbReference type="ARBA" id="ARBA00022729"/>
    </source>
</evidence>
<dbReference type="EMBL" id="WJQT01000001">
    <property type="protein sequence ID" value="MRJ46036.1"/>
    <property type="molecule type" value="Genomic_DNA"/>
</dbReference>
<feature type="region of interest" description="Disordered" evidence="5">
    <location>
        <begin position="182"/>
        <end position="259"/>
    </location>
</feature>
<feature type="compositionally biased region" description="Low complexity" evidence="5">
    <location>
        <begin position="664"/>
        <end position="679"/>
    </location>
</feature>
<feature type="domain" description="Gram-positive cocci surface proteins LPxTG" evidence="8">
    <location>
        <begin position="690"/>
        <end position="723"/>
    </location>
</feature>
<dbReference type="Proteomes" id="UP000440066">
    <property type="component" value="Unassembled WGS sequence"/>
</dbReference>
<proteinExistence type="predicted"/>
<feature type="chain" id="PRO_5032774737" evidence="7">
    <location>
        <begin position="24"/>
        <end position="723"/>
    </location>
</feature>
<dbReference type="AlphaFoldDB" id="A0A844C4R0"/>
<accession>A0A844C4R0</accession>
<keyword evidence="1" id="KW-0134">Cell wall</keyword>
<organism evidence="9 10">
    <name type="scientific">Fundicoccus ignavus</name>
    <dbReference type="NCBI Taxonomy" id="2664442"/>
    <lineage>
        <taxon>Bacteria</taxon>
        <taxon>Bacillati</taxon>
        <taxon>Bacillota</taxon>
        <taxon>Bacilli</taxon>
        <taxon>Lactobacillales</taxon>
        <taxon>Aerococcaceae</taxon>
        <taxon>Fundicoccus</taxon>
    </lineage>
</organism>
<keyword evidence="6" id="KW-1133">Transmembrane helix</keyword>
<evidence type="ECO:0000256" key="1">
    <source>
        <dbReference type="ARBA" id="ARBA00022512"/>
    </source>
</evidence>
<keyword evidence="2" id="KW-0964">Secreted</keyword>
<feature type="compositionally biased region" description="Acidic residues" evidence="5">
    <location>
        <begin position="189"/>
        <end position="259"/>
    </location>
</feature>
<dbReference type="NCBIfam" id="TIGR01167">
    <property type="entry name" value="LPXTG_anchor"/>
    <property type="match status" value="1"/>
</dbReference>
<evidence type="ECO:0000256" key="2">
    <source>
        <dbReference type="ARBA" id="ARBA00022525"/>
    </source>
</evidence>